<organism evidence="7">
    <name type="scientific">Tanacetum cinerariifolium</name>
    <name type="common">Dalmatian daisy</name>
    <name type="synonym">Chrysanthemum cinerariifolium</name>
    <dbReference type="NCBI Taxonomy" id="118510"/>
    <lineage>
        <taxon>Eukaryota</taxon>
        <taxon>Viridiplantae</taxon>
        <taxon>Streptophyta</taxon>
        <taxon>Embryophyta</taxon>
        <taxon>Tracheophyta</taxon>
        <taxon>Spermatophyta</taxon>
        <taxon>Magnoliopsida</taxon>
        <taxon>eudicotyledons</taxon>
        <taxon>Gunneridae</taxon>
        <taxon>Pentapetalae</taxon>
        <taxon>asterids</taxon>
        <taxon>campanulids</taxon>
        <taxon>Asterales</taxon>
        <taxon>Asteraceae</taxon>
        <taxon>Asteroideae</taxon>
        <taxon>Anthemideae</taxon>
        <taxon>Anthemidinae</taxon>
        <taxon>Tanacetum</taxon>
    </lineage>
</organism>
<dbReference type="InterPro" id="IPR013103">
    <property type="entry name" value="RVT_2"/>
</dbReference>
<gene>
    <name evidence="7" type="ORF">Tci_003380</name>
</gene>
<dbReference type="PANTHER" id="PTHR42648">
    <property type="entry name" value="TRANSPOSASE, PUTATIVE-RELATED"/>
    <property type="match status" value="1"/>
</dbReference>
<dbReference type="EMBL" id="BKCJ010000247">
    <property type="protein sequence ID" value="GEU31402.1"/>
    <property type="molecule type" value="Genomic_DNA"/>
</dbReference>
<evidence type="ECO:0000259" key="5">
    <source>
        <dbReference type="Pfam" id="PF13976"/>
    </source>
</evidence>
<evidence type="ECO:0000256" key="2">
    <source>
        <dbReference type="ARBA" id="ARBA00022801"/>
    </source>
</evidence>
<keyword evidence="1" id="KW-0479">Metal-binding</keyword>
<feature type="coiled-coil region" evidence="3">
    <location>
        <begin position="1131"/>
        <end position="1183"/>
    </location>
</feature>
<reference evidence="7" key="1">
    <citation type="journal article" date="2019" name="Sci. Rep.">
        <title>Draft genome of Tanacetum cinerariifolium, the natural source of mosquito coil.</title>
        <authorList>
            <person name="Yamashiro T."/>
            <person name="Shiraishi A."/>
            <person name="Satake H."/>
            <person name="Nakayama K."/>
        </authorList>
    </citation>
    <scope>NUCLEOTIDE SEQUENCE</scope>
</reference>
<comment type="caution">
    <text evidence="7">The sequence shown here is derived from an EMBL/GenBank/DDBJ whole genome shotgun (WGS) entry which is preliminary data.</text>
</comment>
<feature type="domain" description="GAG-pre-integrase" evidence="5">
    <location>
        <begin position="412"/>
        <end position="483"/>
    </location>
</feature>
<dbReference type="InterPro" id="IPR057670">
    <property type="entry name" value="SH3_retrovirus"/>
</dbReference>
<sequence length="1283" mass="149316">MPRLVVTTSSNQKEISNDTAKDLWDALERQMHGSEYGEQDRKDAILYDYETFKATEGEQFLDTYLHYIQVMNDLKKCGYKKDKYVNAALGYKKKAIVVTSDPLALYVKSIEKKEDKKVKEKKRDISKVKCENCKNKGHFPKNCKKAKVKDYNYYRTKMLLAKKDSDEEVLLAEDQAWMESSSDSDQEKSMQTWSSWLKLKRILWIHGLFVNNGDVQEIFYDAIESASENFNEYHIDSQKDCDESKVDHNDSEAKDHLVDKLQENILEKEMKLSEMEGCVSNKDLEIEKCLEQLNDCENKLHKIRQTNHTIHMIMSSKDTLYNGRKGIGFENPKYFEKAKDLRPSFYDEKFIGLGLDDLFDENNLFIFDDESVRNSPVSKMPFRKKLRDSLNSTCFVRNEDGVDLLTGDRLSNLYTIALNEVASNSLTCLLAKAYSSQSWLWHQRLSHLNFATINNLVKKNLVQGLPKMKFKKDHLCSTCEQEKIHWKHHKSKTAFASIKLLCLLHMDLYGSMRVESLRDADWVSAMQEELNQFARLKVWRLVPRPEGKTIIKTKWIFKNKKARLVAVGYSQQEGIDYDETFAPIARIEAIHLFLAYAAYKDFTVFQMDVKTTFLNGILKEEVYVGQPPSFVSKQYPDHVYALDKALVMNEFYEENGIKREFSMARTPQQNRVAERRNRTLIEAARAMVLVVKPHFKTPYELFKGRSPTLSFMRPFGCHVSILNTLDQLGKFDGKSDEGIFVGCSTTSKAFRVYNIRTRKVEENLHITFLENKPMIAGGGPEWLFEFDDISKSINYAPVSVDGTKEGNPGLDDESWVEAMQEELLQFKRLNVWTLVDLHPGKRAIRTKWVYRNMRDLRGIFVRNKARLTKIHVDDKSAICMVKNYVYHLKTKHIEIRHHFTRDSYEKRLIEMVKIHTDYNVADLLMKAFDVTRFKFLVASIGLELKGYLINDDYVDLVQHASDYVNTAGQMITGKELSNPLMAGSLPKTTLPTKGVIIQDHEATTTTVTVQPKVQEKDQGKAILIKEPKPLKRQVQINLDEEVTRQLDAELNVDINWNVVIEQVKRSKRLTDALMKYQALKRKHLIEVQARRNMIVYLKNMVGYKMNYFKGMSYDDIRPIFEKHYNYNQAFLNEVNEGIKVLEKEVSQEKEIKVEGFKREGGSLEQEIAKKQKMEQETKELKNHLQIIPDDDDDVYTDATLLALNILIIKYKIHTERNRPYFKIIRVGGNNRFKKTEPKNYTDDLLLNTLKSMFEKPNVEANMWKDQKGKYGLAKVKRWKLIES</sequence>
<dbReference type="InterPro" id="IPR036397">
    <property type="entry name" value="RNaseH_sf"/>
</dbReference>
<name>A0A6L2J3R8_TANCI</name>
<evidence type="ECO:0000259" key="4">
    <source>
        <dbReference type="Pfam" id="PF07727"/>
    </source>
</evidence>
<feature type="domain" description="Reverse transcriptase Ty1/copia-type" evidence="4">
    <location>
        <begin position="537"/>
        <end position="646"/>
    </location>
</feature>
<dbReference type="Gene3D" id="3.30.420.10">
    <property type="entry name" value="Ribonuclease H-like superfamily/Ribonuclease H"/>
    <property type="match status" value="1"/>
</dbReference>
<dbReference type="SUPFAM" id="SSF53098">
    <property type="entry name" value="Ribonuclease H-like"/>
    <property type="match status" value="1"/>
</dbReference>
<dbReference type="GO" id="GO:0008270">
    <property type="term" value="F:zinc ion binding"/>
    <property type="evidence" value="ECO:0007669"/>
    <property type="project" value="InterPro"/>
</dbReference>
<dbReference type="PANTHER" id="PTHR42648:SF32">
    <property type="entry name" value="RIBONUCLEASE H-LIKE DOMAIN, GAG-PRE-INTEGRASE DOMAIN PROTEIN-RELATED"/>
    <property type="match status" value="1"/>
</dbReference>
<keyword evidence="3" id="KW-0175">Coiled coil</keyword>
<evidence type="ECO:0000259" key="6">
    <source>
        <dbReference type="Pfam" id="PF25597"/>
    </source>
</evidence>
<feature type="domain" description="Retroviral polymerase SH3-like" evidence="6">
    <location>
        <begin position="718"/>
        <end position="772"/>
    </location>
</feature>
<protein>
    <submittedName>
        <fullName evidence="7">Retrovirus-related Pol polyprotein from transposon TNT 1-94</fullName>
    </submittedName>
</protein>
<dbReference type="InterPro" id="IPR036875">
    <property type="entry name" value="Znf_CCHC_sf"/>
</dbReference>
<dbReference type="InterPro" id="IPR039537">
    <property type="entry name" value="Retrotran_Ty1/copia-like"/>
</dbReference>
<dbReference type="Pfam" id="PF13976">
    <property type="entry name" value="gag_pre-integrs"/>
    <property type="match status" value="1"/>
</dbReference>
<feature type="coiled-coil region" evidence="3">
    <location>
        <begin position="279"/>
        <end position="306"/>
    </location>
</feature>
<dbReference type="SUPFAM" id="SSF57756">
    <property type="entry name" value="Retrovirus zinc finger-like domains"/>
    <property type="match status" value="1"/>
</dbReference>
<accession>A0A6L2J3R8</accession>
<dbReference type="InterPro" id="IPR025724">
    <property type="entry name" value="GAG-pre-integrase_dom"/>
</dbReference>
<dbReference type="Pfam" id="PF07727">
    <property type="entry name" value="RVT_2"/>
    <property type="match status" value="1"/>
</dbReference>
<dbReference type="GO" id="GO:0016787">
    <property type="term" value="F:hydrolase activity"/>
    <property type="evidence" value="ECO:0007669"/>
    <property type="project" value="UniProtKB-KW"/>
</dbReference>
<dbReference type="CDD" id="cd09272">
    <property type="entry name" value="RNase_HI_RT_Ty1"/>
    <property type="match status" value="1"/>
</dbReference>
<dbReference type="GO" id="GO:0003676">
    <property type="term" value="F:nucleic acid binding"/>
    <property type="evidence" value="ECO:0007669"/>
    <property type="project" value="InterPro"/>
</dbReference>
<evidence type="ECO:0000313" key="7">
    <source>
        <dbReference type="EMBL" id="GEU31402.1"/>
    </source>
</evidence>
<evidence type="ECO:0000256" key="3">
    <source>
        <dbReference type="SAM" id="Coils"/>
    </source>
</evidence>
<dbReference type="InterPro" id="IPR012337">
    <property type="entry name" value="RNaseH-like_sf"/>
</dbReference>
<evidence type="ECO:0000256" key="1">
    <source>
        <dbReference type="ARBA" id="ARBA00022723"/>
    </source>
</evidence>
<proteinExistence type="predicted"/>
<keyword evidence="2" id="KW-0378">Hydrolase</keyword>
<dbReference type="Pfam" id="PF25597">
    <property type="entry name" value="SH3_retrovirus"/>
    <property type="match status" value="1"/>
</dbReference>